<dbReference type="KEGG" id="ffu:CLAFUR5_09560"/>
<evidence type="ECO:0000256" key="5">
    <source>
        <dbReference type="ARBA" id="ARBA00023004"/>
    </source>
</evidence>
<dbReference type="GO" id="GO:0005506">
    <property type="term" value="F:iron ion binding"/>
    <property type="evidence" value="ECO:0007669"/>
    <property type="project" value="InterPro"/>
</dbReference>
<keyword evidence="10" id="KW-1185">Reference proteome</keyword>
<evidence type="ECO:0000256" key="7">
    <source>
        <dbReference type="PIRSR" id="PIRSR602401-1"/>
    </source>
</evidence>
<keyword evidence="7 8" id="KW-0349">Heme</keyword>
<proteinExistence type="inferred from homology"/>
<comment type="cofactor">
    <cofactor evidence="1 7">
        <name>heme</name>
        <dbReference type="ChEBI" id="CHEBI:30413"/>
    </cofactor>
</comment>
<evidence type="ECO:0000256" key="6">
    <source>
        <dbReference type="ARBA" id="ARBA00023033"/>
    </source>
</evidence>
<dbReference type="SUPFAM" id="SSF48264">
    <property type="entry name" value="Cytochrome P450"/>
    <property type="match status" value="1"/>
</dbReference>
<evidence type="ECO:0000256" key="8">
    <source>
        <dbReference type="RuleBase" id="RU000461"/>
    </source>
</evidence>
<evidence type="ECO:0000256" key="1">
    <source>
        <dbReference type="ARBA" id="ARBA00001971"/>
    </source>
</evidence>
<dbReference type="PANTHER" id="PTHR24287">
    <property type="entry name" value="P450, PUTATIVE (EUROFUNG)-RELATED"/>
    <property type="match status" value="1"/>
</dbReference>
<dbReference type="PRINTS" id="PR00385">
    <property type="entry name" value="P450"/>
</dbReference>
<dbReference type="EMBL" id="CP090171">
    <property type="protein sequence ID" value="UJO21428.1"/>
    <property type="molecule type" value="Genomic_DNA"/>
</dbReference>
<dbReference type="Pfam" id="PF00067">
    <property type="entry name" value="p450"/>
    <property type="match status" value="1"/>
</dbReference>
<dbReference type="InterPro" id="IPR017972">
    <property type="entry name" value="Cyt_P450_CS"/>
</dbReference>
<dbReference type="InterPro" id="IPR001128">
    <property type="entry name" value="Cyt_P450"/>
</dbReference>
<name>A0A9Q8UT36_PASFU</name>
<keyword evidence="4 8" id="KW-0560">Oxidoreductase</keyword>
<dbReference type="InterPro" id="IPR047146">
    <property type="entry name" value="Cyt_P450_E_CYP52_fungi"/>
</dbReference>
<accession>A0A9Q8UT36</accession>
<protein>
    <submittedName>
        <fullName evidence="9">Cytochrome P450 52A13</fullName>
    </submittedName>
</protein>
<dbReference type="AlphaFoldDB" id="A0A9Q8UT36"/>
<dbReference type="GO" id="GO:0004497">
    <property type="term" value="F:monooxygenase activity"/>
    <property type="evidence" value="ECO:0007669"/>
    <property type="project" value="UniProtKB-KW"/>
</dbReference>
<keyword evidence="6 8" id="KW-0503">Monooxygenase</keyword>
<keyword evidence="3 7" id="KW-0479">Metal-binding</keyword>
<dbReference type="OMA" id="EMIPGPT"/>
<reference evidence="9" key="2">
    <citation type="journal article" date="2022" name="Microb. Genom.">
        <title>A chromosome-scale genome assembly of the tomato pathogen Cladosporium fulvum reveals a compartmentalized genome architecture and the presence of a dispensable chromosome.</title>
        <authorList>
            <person name="Zaccaron A.Z."/>
            <person name="Chen L.H."/>
            <person name="Samaras A."/>
            <person name="Stergiopoulos I."/>
        </authorList>
    </citation>
    <scope>NUCLEOTIDE SEQUENCE</scope>
    <source>
        <strain evidence="9">Race5_Kim</strain>
    </source>
</reference>
<organism evidence="9 10">
    <name type="scientific">Passalora fulva</name>
    <name type="common">Tomato leaf mold</name>
    <name type="synonym">Cladosporium fulvum</name>
    <dbReference type="NCBI Taxonomy" id="5499"/>
    <lineage>
        <taxon>Eukaryota</taxon>
        <taxon>Fungi</taxon>
        <taxon>Dikarya</taxon>
        <taxon>Ascomycota</taxon>
        <taxon>Pezizomycotina</taxon>
        <taxon>Dothideomycetes</taxon>
        <taxon>Dothideomycetidae</taxon>
        <taxon>Mycosphaerellales</taxon>
        <taxon>Mycosphaerellaceae</taxon>
        <taxon>Fulvia</taxon>
    </lineage>
</organism>
<sequence length="540" mass="61690">MGFQSFLDRVAPLSVVYAALVFGAWKLQYYTSNLISSGAFLLFTLVFLQKIAHHVQDERKILALGKQAPIVRTNTPFNVGFLYRALWYFSKHRNHELWWMMFNKNGNKNLPYTVETVVVGQRLVFTSDEENIKAILATQFQDYGKGPQFRKEWKEFLGLSIFTTDGHQWHDSRQLLRPQFIKDRVGDLQRFEHQIQVLLPMLKGNGETVRLDDLIYRYTLDAATHFLFGRSVGSLENGEAEFATAFAEVQRVQAIIARAGPLQHFVPMKSFRQALDVLNRFTDRYIDEALSLPPEELEKSTKSDESYTFLHAIAAYTRDRAVLRDQLVAVLLAGRDTTAVTLSWLFYELSRNPQITAKLRQDIVSHVGTDRMPTYDDLKSMRYLTHTINEILRLYPVVPYNVRVALTDTTLPHGGGPDGTEPIGITKNTPIGYSTFILQRRPDIYPPGSSGFPDPLQFVPDRWDSWVPKSWSYIPFNGGPRICIGQQFALTEIAYTVTRILQTFERVESRQEGFPGTKTDIVLQPQKGVYVAFVKGEGKA</sequence>
<evidence type="ECO:0000256" key="2">
    <source>
        <dbReference type="ARBA" id="ARBA00010617"/>
    </source>
</evidence>
<dbReference type="Gene3D" id="1.10.630.10">
    <property type="entry name" value="Cytochrome P450"/>
    <property type="match status" value="1"/>
</dbReference>
<evidence type="ECO:0000256" key="4">
    <source>
        <dbReference type="ARBA" id="ARBA00023002"/>
    </source>
</evidence>
<dbReference type="PROSITE" id="PS00086">
    <property type="entry name" value="CYTOCHROME_P450"/>
    <property type="match status" value="1"/>
</dbReference>
<dbReference type="GO" id="GO:0016705">
    <property type="term" value="F:oxidoreductase activity, acting on paired donors, with incorporation or reduction of molecular oxygen"/>
    <property type="evidence" value="ECO:0007669"/>
    <property type="project" value="InterPro"/>
</dbReference>
<dbReference type="GO" id="GO:0020037">
    <property type="term" value="F:heme binding"/>
    <property type="evidence" value="ECO:0007669"/>
    <property type="project" value="InterPro"/>
</dbReference>
<dbReference type="PRINTS" id="PR00463">
    <property type="entry name" value="EP450I"/>
</dbReference>
<dbReference type="InterPro" id="IPR036396">
    <property type="entry name" value="Cyt_P450_sf"/>
</dbReference>
<dbReference type="CDD" id="cd11063">
    <property type="entry name" value="CYP52"/>
    <property type="match status" value="1"/>
</dbReference>
<feature type="binding site" description="axial binding residue" evidence="7">
    <location>
        <position position="483"/>
    </location>
    <ligand>
        <name>heme</name>
        <dbReference type="ChEBI" id="CHEBI:30413"/>
    </ligand>
    <ligandPart>
        <name>Fe</name>
        <dbReference type="ChEBI" id="CHEBI:18248"/>
    </ligandPart>
</feature>
<dbReference type="OrthoDB" id="1470350at2759"/>
<dbReference type="GeneID" id="71989438"/>
<evidence type="ECO:0000313" key="9">
    <source>
        <dbReference type="EMBL" id="UJO21428.1"/>
    </source>
</evidence>
<dbReference type="InterPro" id="IPR002401">
    <property type="entry name" value="Cyt_P450_E_grp-I"/>
</dbReference>
<comment type="similarity">
    <text evidence="2 8">Belongs to the cytochrome P450 family.</text>
</comment>
<dbReference type="RefSeq" id="XP_047765794.1">
    <property type="nucleotide sequence ID" value="XM_047908708.1"/>
</dbReference>
<keyword evidence="5 7" id="KW-0408">Iron</keyword>
<dbReference type="Proteomes" id="UP000756132">
    <property type="component" value="Chromosome 9"/>
</dbReference>
<gene>
    <name evidence="9" type="ORF">CLAFUR5_09560</name>
</gene>
<reference evidence="9" key="1">
    <citation type="submission" date="2021-12" db="EMBL/GenBank/DDBJ databases">
        <authorList>
            <person name="Zaccaron A."/>
            <person name="Stergiopoulos I."/>
        </authorList>
    </citation>
    <scope>NUCLEOTIDE SEQUENCE</scope>
    <source>
        <strain evidence="9">Race5_Kim</strain>
    </source>
</reference>
<evidence type="ECO:0000313" key="10">
    <source>
        <dbReference type="Proteomes" id="UP000756132"/>
    </source>
</evidence>
<evidence type="ECO:0000256" key="3">
    <source>
        <dbReference type="ARBA" id="ARBA00022723"/>
    </source>
</evidence>
<dbReference type="PANTHER" id="PTHR24287:SF5">
    <property type="entry name" value="P450, PUTATIVE (EUROFUNG)-RELATED"/>
    <property type="match status" value="1"/>
</dbReference>